<evidence type="ECO:0000256" key="3">
    <source>
        <dbReference type="ARBA" id="ARBA00012585"/>
    </source>
</evidence>
<evidence type="ECO:0000256" key="5">
    <source>
        <dbReference type="ARBA" id="ARBA00022679"/>
    </source>
</evidence>
<dbReference type="FunFam" id="3.40.50.2000:FF:000107">
    <property type="entry name" value="Glycosyltransferase"/>
    <property type="match status" value="2"/>
</dbReference>
<evidence type="ECO:0000256" key="1">
    <source>
        <dbReference type="ARBA" id="ARBA00004935"/>
    </source>
</evidence>
<comment type="similarity">
    <text evidence="2">Belongs to the UDP-glycosyltransferase family.</text>
</comment>
<comment type="caution">
    <text evidence="7">The sequence shown here is derived from an EMBL/GenBank/DDBJ whole genome shotgun (WGS) entry which is preliminary data.</text>
</comment>
<dbReference type="AlphaFoldDB" id="A0A9Q0J1C5"/>
<accession>A0A9Q0J1C5</accession>
<feature type="non-terminal residue" evidence="7">
    <location>
        <position position="1"/>
    </location>
</feature>
<dbReference type="CDD" id="cd03784">
    <property type="entry name" value="GT1_Gtf-like"/>
    <property type="match status" value="2"/>
</dbReference>
<keyword evidence="8" id="KW-1185">Reference proteome</keyword>
<reference evidence="7" key="2">
    <citation type="journal article" date="2023" name="Plants (Basel)">
        <title>Annotation of the Turnera subulata (Passifloraceae) Draft Genome Reveals the S-Locus Evolved after the Divergence of Turneroideae from Passifloroideae in a Stepwise Manner.</title>
        <authorList>
            <person name="Henning P.M."/>
            <person name="Roalson E.H."/>
            <person name="Mir W."/>
            <person name="McCubbin A.G."/>
            <person name="Shore J.S."/>
        </authorList>
    </citation>
    <scope>NUCLEOTIDE SEQUENCE</scope>
    <source>
        <strain evidence="7">F60SS</strain>
    </source>
</reference>
<comment type="catalytic activity">
    <reaction evidence="6">
        <text>an anthocyanidin + UDP-alpha-D-glucose + H(+) = an anthocyanidin 3-O-beta-D-glucoside + UDP</text>
        <dbReference type="Rhea" id="RHEA:20093"/>
        <dbReference type="ChEBI" id="CHEBI:15378"/>
        <dbReference type="ChEBI" id="CHEBI:16307"/>
        <dbReference type="ChEBI" id="CHEBI:58223"/>
        <dbReference type="ChEBI" id="CHEBI:58885"/>
        <dbReference type="ChEBI" id="CHEBI:143576"/>
        <dbReference type="EC" id="2.4.1.115"/>
    </reaction>
</comment>
<dbReference type="Pfam" id="PF00201">
    <property type="entry name" value="UDPGT"/>
    <property type="match status" value="2"/>
</dbReference>
<reference evidence="7" key="1">
    <citation type="submission" date="2022-02" db="EMBL/GenBank/DDBJ databases">
        <authorList>
            <person name="Henning P.M."/>
            <person name="McCubbin A.G."/>
            <person name="Shore J.S."/>
        </authorList>
    </citation>
    <scope>NUCLEOTIDE SEQUENCE</scope>
    <source>
        <strain evidence="7">F60SS</strain>
        <tissue evidence="7">Leaves</tissue>
    </source>
</reference>
<dbReference type="EC" id="2.4.1.115" evidence="3"/>
<gene>
    <name evidence="7" type="ORF">Tsubulata_038227</name>
</gene>
<dbReference type="PANTHER" id="PTHR48047">
    <property type="entry name" value="GLYCOSYLTRANSFERASE"/>
    <property type="match status" value="1"/>
</dbReference>
<name>A0A9Q0J1C5_9ROSI</name>
<dbReference type="InterPro" id="IPR035595">
    <property type="entry name" value="UDP_glycos_trans_CS"/>
</dbReference>
<proteinExistence type="inferred from homology"/>
<evidence type="ECO:0000256" key="6">
    <source>
        <dbReference type="ARBA" id="ARBA00047606"/>
    </source>
</evidence>
<organism evidence="7 8">
    <name type="scientific">Turnera subulata</name>
    <dbReference type="NCBI Taxonomy" id="218843"/>
    <lineage>
        <taxon>Eukaryota</taxon>
        <taxon>Viridiplantae</taxon>
        <taxon>Streptophyta</taxon>
        <taxon>Embryophyta</taxon>
        <taxon>Tracheophyta</taxon>
        <taxon>Spermatophyta</taxon>
        <taxon>Magnoliopsida</taxon>
        <taxon>eudicotyledons</taxon>
        <taxon>Gunneridae</taxon>
        <taxon>Pentapetalae</taxon>
        <taxon>rosids</taxon>
        <taxon>fabids</taxon>
        <taxon>Malpighiales</taxon>
        <taxon>Passifloraceae</taxon>
        <taxon>Turnera</taxon>
    </lineage>
</organism>
<dbReference type="OrthoDB" id="5835829at2759"/>
<protein>
    <recommendedName>
        <fullName evidence="3">anthocyanidin 3-O-glucosyltransferase</fullName>
        <ecNumber evidence="3">2.4.1.115</ecNumber>
    </recommendedName>
</protein>
<dbReference type="Gene3D" id="3.40.50.2000">
    <property type="entry name" value="Glycogen Phosphorylase B"/>
    <property type="match status" value="4"/>
</dbReference>
<dbReference type="PROSITE" id="PS00375">
    <property type="entry name" value="UDPGT"/>
    <property type="match status" value="2"/>
</dbReference>
<evidence type="ECO:0000256" key="2">
    <source>
        <dbReference type="ARBA" id="ARBA00009995"/>
    </source>
</evidence>
<dbReference type="GO" id="GO:0047213">
    <property type="term" value="F:anthocyanidin 3-O-glucosyltransferase activity"/>
    <property type="evidence" value="ECO:0007669"/>
    <property type="project" value="UniProtKB-EC"/>
</dbReference>
<dbReference type="SUPFAM" id="SSF53756">
    <property type="entry name" value="UDP-Glycosyltransferase/glycogen phosphorylase"/>
    <property type="match status" value="2"/>
</dbReference>
<comment type="pathway">
    <text evidence="1">Pigment biosynthesis; anthocyanin biosynthesis.</text>
</comment>
<sequence>MASPSPNHIVIFPFMAQGHTIPLLDLSKALSRQQIKVTIITTPSNARSISKYVAHHPHIYLLEIPFPTIDGLPEGCENTSQLPSMESYVPFLLATKQLQKPFQEVLQSMAESETPPLCVISDFFLHWTVPVCQGLGVPRLVFHGMSVLSMAILKYLFVHSPHSKSKSPFEPLDMSGMKLPFTLTSADIPAEVLGIQDHNSPYSQFMAEVGEADVNSWGVVVNSFEELERSHIPTFESFYKNGAKAWCLGPLLEYDKLQIGGPQKPIHQMINNSSKLLEWLTKQVNNAEPVIYVSFGTQADVSDAQLDEIAHGLEDSGFPFLWVVRSKTWSLPDGLTQKIKGKGFITKEWVDQRQILSHPAIGGFLSHCGWNSVLESITAGVPILAWPMIAEQSLNAKLVVDGIRIGVSVKRGHCLPNPAGSDTNEVLVSRQAVSEGVRELMIEKIGRDARERAQALGREARKAVQQGGSSHDNLTKLGHTLPLLDLSKALSRRKIKVTIITTPSNARLISKYVANHPHIHLAEIPFPSVDGLPEGCENTSQLASMEFYVPFLLATKQLQKPFRQVLQSMLESETPPLCVVSDFFIGWTLPVCQELGVPRLVFHGMGVLSMAICKSAWSYLPDPKLTSFDPIELPGLELPFTLTTADMPAGALNGQNLDDPFSQYIAEAGEADVNSWGVIVNSIEELERKHIPSLEAFYTTPGAKAWCVGPLFLYDRMNGDSQKPITNNYTSQDCSKVMQWLDNQVMPDPVIYVSFGTQADVTDAQLDEVAYGLEESGFLFLLVVRSKAWNLPSGLEEKMKGKGLITREWVDQRQILSHPAIGGFLSHCGWNSVLESLSAGVPILAWPMMAEQALNAKIVVDGLGAGVSVKRVQSCGPDQVLVSRKAICEGIRELMVEEKGRNAKERAQTIGRVARRAVQQGGSSHETLTNLIAQLR</sequence>
<evidence type="ECO:0000313" key="8">
    <source>
        <dbReference type="Proteomes" id="UP001141552"/>
    </source>
</evidence>
<dbReference type="PANTHER" id="PTHR48047:SF185">
    <property type="entry name" value="GLYCOSYLTRANSFERASE"/>
    <property type="match status" value="1"/>
</dbReference>
<evidence type="ECO:0000313" key="7">
    <source>
        <dbReference type="EMBL" id="KAJ4824372.1"/>
    </source>
</evidence>
<keyword evidence="5" id="KW-0808">Transferase</keyword>
<dbReference type="InterPro" id="IPR002213">
    <property type="entry name" value="UDP_glucos_trans"/>
</dbReference>
<keyword evidence="4" id="KW-0328">Glycosyltransferase</keyword>
<dbReference type="Proteomes" id="UP001141552">
    <property type="component" value="Unassembled WGS sequence"/>
</dbReference>
<evidence type="ECO:0000256" key="4">
    <source>
        <dbReference type="ARBA" id="ARBA00022676"/>
    </source>
</evidence>
<dbReference type="EMBL" id="JAKUCV010007200">
    <property type="protein sequence ID" value="KAJ4824372.1"/>
    <property type="molecule type" value="Genomic_DNA"/>
</dbReference>